<evidence type="ECO:0000256" key="5">
    <source>
        <dbReference type="ARBA" id="ARBA00023284"/>
    </source>
</evidence>
<keyword evidence="7" id="KW-0472">Membrane</keyword>
<dbReference type="Pfam" id="PF13462">
    <property type="entry name" value="Thioredoxin_4"/>
    <property type="match status" value="1"/>
</dbReference>
<keyword evidence="3" id="KW-0560">Oxidoreductase</keyword>
<keyword evidence="5" id="KW-0676">Redox-active center</keyword>
<dbReference type="InterPro" id="IPR012336">
    <property type="entry name" value="Thioredoxin-like_fold"/>
</dbReference>
<keyword evidence="7" id="KW-1133">Transmembrane helix</keyword>
<proteinExistence type="inferred from homology"/>
<accession>A0ABS4YKZ0</accession>
<evidence type="ECO:0000256" key="4">
    <source>
        <dbReference type="ARBA" id="ARBA00023157"/>
    </source>
</evidence>
<dbReference type="InterPro" id="IPR013766">
    <property type="entry name" value="Thioredoxin_domain"/>
</dbReference>
<dbReference type="RefSeq" id="WP_209891435.1">
    <property type="nucleotide sequence ID" value="NZ_BAAAJV010000047.1"/>
</dbReference>
<dbReference type="Gene3D" id="3.40.30.10">
    <property type="entry name" value="Glutaredoxin"/>
    <property type="match status" value="1"/>
</dbReference>
<evidence type="ECO:0000313" key="10">
    <source>
        <dbReference type="Proteomes" id="UP000698222"/>
    </source>
</evidence>
<dbReference type="PANTHER" id="PTHR13887">
    <property type="entry name" value="GLUTATHIONE S-TRANSFERASE KAPPA"/>
    <property type="match status" value="1"/>
</dbReference>
<evidence type="ECO:0000256" key="3">
    <source>
        <dbReference type="ARBA" id="ARBA00023002"/>
    </source>
</evidence>
<dbReference type="PROSITE" id="PS51352">
    <property type="entry name" value="THIOREDOXIN_2"/>
    <property type="match status" value="1"/>
</dbReference>
<feature type="region of interest" description="Disordered" evidence="6">
    <location>
        <begin position="49"/>
        <end position="90"/>
    </location>
</feature>
<evidence type="ECO:0000256" key="6">
    <source>
        <dbReference type="SAM" id="MobiDB-lite"/>
    </source>
</evidence>
<keyword evidence="2" id="KW-0732">Signal</keyword>
<feature type="transmembrane region" description="Helical" evidence="7">
    <location>
        <begin position="21"/>
        <end position="41"/>
    </location>
</feature>
<dbReference type="Proteomes" id="UP000698222">
    <property type="component" value="Unassembled WGS sequence"/>
</dbReference>
<evidence type="ECO:0000313" key="9">
    <source>
        <dbReference type="EMBL" id="MBP2409446.1"/>
    </source>
</evidence>
<reference evidence="9 10" key="1">
    <citation type="submission" date="2021-03" db="EMBL/GenBank/DDBJ databases">
        <title>Sequencing the genomes of 1000 actinobacteria strains.</title>
        <authorList>
            <person name="Klenk H.-P."/>
        </authorList>
    </citation>
    <scope>NUCLEOTIDE SEQUENCE [LARGE SCALE GENOMIC DNA]</scope>
    <source>
        <strain evidence="9 10">DSM 14564</strain>
    </source>
</reference>
<dbReference type="EMBL" id="JAGIOC010000001">
    <property type="protein sequence ID" value="MBP2409446.1"/>
    <property type="molecule type" value="Genomic_DNA"/>
</dbReference>
<comment type="similarity">
    <text evidence="1">Belongs to the thioredoxin family. DsbA subfamily.</text>
</comment>
<evidence type="ECO:0000256" key="1">
    <source>
        <dbReference type="ARBA" id="ARBA00005791"/>
    </source>
</evidence>
<evidence type="ECO:0000259" key="8">
    <source>
        <dbReference type="PROSITE" id="PS51352"/>
    </source>
</evidence>
<dbReference type="GO" id="GO:0016853">
    <property type="term" value="F:isomerase activity"/>
    <property type="evidence" value="ECO:0007669"/>
    <property type="project" value="UniProtKB-KW"/>
</dbReference>
<keyword evidence="10" id="KW-1185">Reference proteome</keyword>
<dbReference type="PANTHER" id="PTHR13887:SF14">
    <property type="entry name" value="DISULFIDE BOND FORMATION PROTEIN D"/>
    <property type="match status" value="1"/>
</dbReference>
<comment type="caution">
    <text evidence="9">The sequence shown here is derived from an EMBL/GenBank/DDBJ whole genome shotgun (WGS) entry which is preliminary data.</text>
</comment>
<feature type="domain" description="Thioredoxin" evidence="8">
    <location>
        <begin position="62"/>
        <end position="217"/>
    </location>
</feature>
<sequence>MPDPQTTGSATEQPPGRRSRWLAPLVILAVVAALIVAAIWMGGDDDAEQAAGTAATGEPTEQPGAVEHPDQVAQPDLSEEEARDPDDLLAEGPVDAPVVLVMFSDFQCPYCAQWSHETLPVLREYVERGELRIEYRDVNIYGEESERAARAVLAAAKQDRFQDYHDALFSGGEIRSPQDLDEDSLVDLAGELGLDTEQFTADLNSEEVAATIDANAQQGIELGAMSTPAFLLDGTPMAGAQPTEVFTDALDTALAEKEG</sequence>
<dbReference type="SUPFAM" id="SSF52833">
    <property type="entry name" value="Thioredoxin-like"/>
    <property type="match status" value="1"/>
</dbReference>
<protein>
    <submittedName>
        <fullName evidence="9">Protein-disulfide isomerase</fullName>
    </submittedName>
</protein>
<dbReference type="InterPro" id="IPR036249">
    <property type="entry name" value="Thioredoxin-like_sf"/>
</dbReference>
<keyword evidence="9" id="KW-0413">Isomerase</keyword>
<keyword evidence="4" id="KW-1015">Disulfide bond</keyword>
<keyword evidence="7" id="KW-0812">Transmembrane</keyword>
<evidence type="ECO:0000256" key="2">
    <source>
        <dbReference type="ARBA" id="ARBA00022729"/>
    </source>
</evidence>
<evidence type="ECO:0000256" key="7">
    <source>
        <dbReference type="SAM" id="Phobius"/>
    </source>
</evidence>
<feature type="compositionally biased region" description="Low complexity" evidence="6">
    <location>
        <begin position="49"/>
        <end position="61"/>
    </location>
</feature>
<gene>
    <name evidence="9" type="ORF">JOF44_002349</name>
</gene>
<organism evidence="9 10">
    <name type="scientific">Brachybacterium fresconis</name>
    <dbReference type="NCBI Taxonomy" id="173363"/>
    <lineage>
        <taxon>Bacteria</taxon>
        <taxon>Bacillati</taxon>
        <taxon>Actinomycetota</taxon>
        <taxon>Actinomycetes</taxon>
        <taxon>Micrococcales</taxon>
        <taxon>Dermabacteraceae</taxon>
        <taxon>Brachybacterium</taxon>
    </lineage>
</organism>
<feature type="compositionally biased region" description="Acidic residues" evidence="6">
    <location>
        <begin position="77"/>
        <end position="89"/>
    </location>
</feature>
<name>A0ABS4YKZ0_9MICO</name>